<keyword evidence="2" id="KW-1185">Reference proteome</keyword>
<comment type="caution">
    <text evidence="1">The sequence shown here is derived from an EMBL/GenBank/DDBJ whole genome shotgun (WGS) entry which is preliminary data.</text>
</comment>
<gene>
    <name evidence="1" type="ORF">VKT23_010347</name>
</gene>
<evidence type="ECO:0008006" key="3">
    <source>
        <dbReference type="Google" id="ProtNLM"/>
    </source>
</evidence>
<dbReference type="EMBL" id="JBANRG010000020">
    <property type="protein sequence ID" value="KAK7457044.1"/>
    <property type="molecule type" value="Genomic_DNA"/>
</dbReference>
<accession>A0ABR1JE20</accession>
<evidence type="ECO:0000313" key="2">
    <source>
        <dbReference type="Proteomes" id="UP001498398"/>
    </source>
</evidence>
<dbReference type="PANTHER" id="PTHR38926:SF5">
    <property type="entry name" value="F-BOX AND LEUCINE-RICH REPEAT PROTEIN 6"/>
    <property type="match status" value="1"/>
</dbReference>
<protein>
    <recommendedName>
        <fullName evidence="3">F-box domain-containing protein</fullName>
    </recommendedName>
</protein>
<proteinExistence type="predicted"/>
<dbReference type="SUPFAM" id="SSF52047">
    <property type="entry name" value="RNI-like"/>
    <property type="match status" value="1"/>
</dbReference>
<dbReference type="InterPro" id="IPR032675">
    <property type="entry name" value="LRR_dom_sf"/>
</dbReference>
<reference evidence="1 2" key="1">
    <citation type="submission" date="2024-01" db="EMBL/GenBank/DDBJ databases">
        <title>A draft genome for the cacao thread blight pathogen Marasmiellus scandens.</title>
        <authorList>
            <person name="Baruah I.K."/>
            <person name="Leung J."/>
            <person name="Bukari Y."/>
            <person name="Amoako-Attah I."/>
            <person name="Meinhardt L.W."/>
            <person name="Bailey B.A."/>
            <person name="Cohen S.P."/>
        </authorList>
    </citation>
    <scope>NUCLEOTIDE SEQUENCE [LARGE SCALE GENOMIC DNA]</scope>
    <source>
        <strain evidence="1 2">GH-19</strain>
    </source>
</reference>
<evidence type="ECO:0000313" key="1">
    <source>
        <dbReference type="EMBL" id="KAK7457044.1"/>
    </source>
</evidence>
<dbReference type="Proteomes" id="UP001498398">
    <property type="component" value="Unassembled WGS sequence"/>
</dbReference>
<dbReference type="PANTHER" id="PTHR38926">
    <property type="entry name" value="F-BOX DOMAIN CONTAINING PROTEIN, EXPRESSED"/>
    <property type="match status" value="1"/>
</dbReference>
<organism evidence="1 2">
    <name type="scientific">Marasmiellus scandens</name>
    <dbReference type="NCBI Taxonomy" id="2682957"/>
    <lineage>
        <taxon>Eukaryota</taxon>
        <taxon>Fungi</taxon>
        <taxon>Dikarya</taxon>
        <taxon>Basidiomycota</taxon>
        <taxon>Agaricomycotina</taxon>
        <taxon>Agaricomycetes</taxon>
        <taxon>Agaricomycetidae</taxon>
        <taxon>Agaricales</taxon>
        <taxon>Marasmiineae</taxon>
        <taxon>Omphalotaceae</taxon>
        <taxon>Marasmiellus</taxon>
    </lineage>
</organism>
<dbReference type="Gene3D" id="3.80.10.10">
    <property type="entry name" value="Ribonuclease Inhibitor"/>
    <property type="match status" value="1"/>
</dbReference>
<name>A0ABR1JE20_9AGAR</name>
<sequence length="604" mass="69045">MSSPFLIHPAFLKKVSGTRRACRAAQKRPLKIMHFAPDADSEKADMSPINRLIPPELLIEIIKHLPMTQLVKISHSPFGVPQSHVGEAIPDHLKKQGVFISIRVPTIQLLNQVCRSWRNVLSSCPELWKTFHLFPRTGKYRHHVEMGQQWLQRAGQQPLDIALTDDLSAGRSPYPPGYYGILDTVIPFSQTWRSLHLSFAVEHYQALFNMPSIRLPHLEQLVLSFSNICDDTTVTSGSIETFANAPRLWRVELISDPSLHLPILDTFRLPYHRLRYLFLQSVYSTDPTFINHILATAPELQSLSIDIGYDTDFSPDDYETCRKRRPFAECPNLLELEVIGRGLFGPGFVLEGLTAPSLQELTLSYDTGEHDPADKLDHVLEAFQKRSRAPIRVLHLRYVENLSDIGLIPFLKLVGRSLRELALHSCWDLDIMGLLEAMIHPWDLIQIDGKPTELLIPNLRRLGIAAVFEHTGDADIIVDVLGSRGHKLPRPRPYLRSLSSGIRYRFRDWIQTHRLKELKFVLIRKGMTQMARAMLDYYAQEDESCCLVYDYQRMASPDSNYFDDFEVPPSELLEDDELDVDQIDGYEPEVTSLVKTLNELASRT</sequence>